<proteinExistence type="predicted"/>
<evidence type="ECO:0000256" key="1">
    <source>
        <dbReference type="SAM" id="MobiDB-lite"/>
    </source>
</evidence>
<reference evidence="2 3" key="1">
    <citation type="submission" date="2020-02" db="EMBL/GenBank/DDBJ databases">
        <authorList>
            <person name="Ferguson B K."/>
        </authorList>
    </citation>
    <scope>NUCLEOTIDE SEQUENCE [LARGE SCALE GENOMIC DNA]</scope>
</reference>
<feature type="compositionally biased region" description="Basic residues" evidence="1">
    <location>
        <begin position="500"/>
        <end position="509"/>
    </location>
</feature>
<sequence>MESQLNYIMYGFRATRFAASRVRIRVNEQSACAHESHLNMYIAIRIVHDSCLIRLIVRESSTTSRGVSYGRAASNCVSGSTRRVQISVKEISMHQQQQQQQRQLSDLNFFETTSPIAMCIQHRDRARNRERDRSTSRRYKYSRSFVCAVAFVSEKIDALTSIRSCPRIIADSLAQTATLTSLAFFLSSSLSQLDSSAGYNGSGGGNGFGYNGGMANAAPAHPIYHNHQQQQHHHNNNHHQQQQQQQHGLLMMRPPHHHQVYSESYVDDQRLAEPWLQPCGTPVAAALRKFPQRHSVHRALKRVKTQLRVAQNHFRKDLKDIHEIYAKVYKVLREQYRMNWLPEKQLDWYHREVWCLEKGKKAERALPRLHDALQRFAITFHHLREFRLRSSINADTIMIRRNQIIDGMNSEILRMLCEVETAILNLGLQLPSTYKATLVTGSSNWAREGDLTLMLIQDSGVLRLYQAFLNDWIRALRNATATGPGTCDPAMLRPLSNYFKPKKPKKVQKATKNNKNNKKRPNEQKVAKNKKKNQQQQQQQQLKNKAYMQQNIRQLRNDYIIRHLESRRSDRLFCRSNKLSNSFLMKIAQSRSALEERGAAPRARETIFFPPIDDVVMKIESSFEEKKEKSMRKSSFLLTACTWLSALATSFLLCDAAPPGKYLGSGANQPHRNRHGEEHYWHRPCGSDLDEILIGATESKSEVRSSMRKVRIQFQLAFNDFQKQNYDYLYDEASKDLREKHYVPNWLPWNTSWIKDLTKARLKGISDLMPQLHVDLQKFAVALEMVHADEQRRRRVKDALDTTRLYLKMMLCEVETSIVSTQAKVPERVRRNIMTSQDHERLDETNRLVRDWGILLRYCTYEIDISQAREGLYTYYVQFIIRTSNGEYDSFYSTRSCEVAPNGDPRVGHMISCTLCLEVTQTHSRLYLYICLIRTST</sequence>
<feature type="compositionally biased region" description="Low complexity" evidence="1">
    <location>
        <begin position="238"/>
        <end position="247"/>
    </location>
</feature>
<evidence type="ECO:0000313" key="2">
    <source>
        <dbReference type="EMBL" id="CAB0040337.1"/>
    </source>
</evidence>
<accession>A0A6H5ITW5</accession>
<dbReference type="AlphaFoldDB" id="A0A6H5ITW5"/>
<gene>
    <name evidence="2" type="ORF">TBRA_LOCUS12060</name>
</gene>
<keyword evidence="3" id="KW-1185">Reference proteome</keyword>
<dbReference type="OrthoDB" id="8194193at2759"/>
<feature type="region of interest" description="Disordered" evidence="1">
    <location>
        <begin position="483"/>
        <end position="545"/>
    </location>
</feature>
<feature type="region of interest" description="Disordered" evidence="1">
    <location>
        <begin position="226"/>
        <end position="248"/>
    </location>
</feature>
<protein>
    <submittedName>
        <fullName evidence="2">Uncharacterized protein</fullName>
    </submittedName>
</protein>
<organism evidence="2 3">
    <name type="scientific">Trichogramma brassicae</name>
    <dbReference type="NCBI Taxonomy" id="86971"/>
    <lineage>
        <taxon>Eukaryota</taxon>
        <taxon>Metazoa</taxon>
        <taxon>Ecdysozoa</taxon>
        <taxon>Arthropoda</taxon>
        <taxon>Hexapoda</taxon>
        <taxon>Insecta</taxon>
        <taxon>Pterygota</taxon>
        <taxon>Neoptera</taxon>
        <taxon>Endopterygota</taxon>
        <taxon>Hymenoptera</taxon>
        <taxon>Apocrita</taxon>
        <taxon>Proctotrupomorpha</taxon>
        <taxon>Chalcidoidea</taxon>
        <taxon>Trichogrammatidae</taxon>
        <taxon>Trichogramma</taxon>
    </lineage>
</organism>
<dbReference type="EMBL" id="CADCXV010001016">
    <property type="protein sequence ID" value="CAB0040337.1"/>
    <property type="molecule type" value="Genomic_DNA"/>
</dbReference>
<feature type="compositionally biased region" description="Low complexity" evidence="1">
    <location>
        <begin position="534"/>
        <end position="545"/>
    </location>
</feature>
<dbReference type="Proteomes" id="UP000479190">
    <property type="component" value="Unassembled WGS sequence"/>
</dbReference>
<name>A0A6H5ITW5_9HYME</name>
<evidence type="ECO:0000313" key="3">
    <source>
        <dbReference type="Proteomes" id="UP000479190"/>
    </source>
</evidence>
<feature type="non-terminal residue" evidence="2">
    <location>
        <position position="937"/>
    </location>
</feature>